<dbReference type="SUPFAM" id="SSF52151">
    <property type="entry name" value="FabD/lysophospholipase-like"/>
    <property type="match status" value="1"/>
</dbReference>
<dbReference type="InterPro" id="IPR002641">
    <property type="entry name" value="PNPLA_dom"/>
</dbReference>
<dbReference type="GO" id="GO:0016042">
    <property type="term" value="P:lipid catabolic process"/>
    <property type="evidence" value="ECO:0007669"/>
    <property type="project" value="UniProtKB-UniRule"/>
</dbReference>
<proteinExistence type="predicted"/>
<reference evidence="6" key="1">
    <citation type="submission" date="2024-05" db="EMBL/GenBank/DDBJ databases">
        <title>Genome sequencing of novel strain.</title>
        <authorList>
            <person name="Ganbat D."/>
            <person name="Ganbat S."/>
            <person name="Lee S.-J."/>
        </authorList>
    </citation>
    <scope>NUCLEOTIDE SEQUENCE</scope>
    <source>
        <strain evidence="6">SMD15-11</strain>
    </source>
</reference>
<dbReference type="KEGG" id="tcd:AAIA72_14515"/>
<evidence type="ECO:0000256" key="1">
    <source>
        <dbReference type="ARBA" id="ARBA00022801"/>
    </source>
</evidence>
<feature type="short sequence motif" description="GXGXXG" evidence="4">
    <location>
        <begin position="13"/>
        <end position="18"/>
    </location>
</feature>
<evidence type="ECO:0000313" key="6">
    <source>
        <dbReference type="EMBL" id="XDT71993.1"/>
    </source>
</evidence>
<evidence type="ECO:0000256" key="2">
    <source>
        <dbReference type="ARBA" id="ARBA00022963"/>
    </source>
</evidence>
<keyword evidence="2 4" id="KW-0442">Lipid degradation</keyword>
<protein>
    <submittedName>
        <fullName evidence="6">Patatin-like phospholipase family protein</fullName>
    </submittedName>
</protein>
<dbReference type="EMBL" id="CP154858">
    <property type="protein sequence ID" value="XDT71993.1"/>
    <property type="molecule type" value="Genomic_DNA"/>
</dbReference>
<dbReference type="PROSITE" id="PS51635">
    <property type="entry name" value="PNPLA"/>
    <property type="match status" value="1"/>
</dbReference>
<sequence>MNCPPDTALVLTGGGARGAYQVGVLKAIAEQFPGLHDPFPILCGTSAGALNAVGLASRAGIFRHAVEHMESVWENLSADKVYKNDFISLARQLGRFAKAIMGTDGDHSRASLLDNTPLRHFLEGEINFDAMNEAIQNNRLRAVCVTACGYASGQSISFFQAKEEVSGWHLGQRVGLRTTLNVDHLLASSAIPMIFPPVRIHREYFGDGVTRQMAPLSPAIHLGARRLLVISVSANRTCSVIRRKQTHAPTIAGIMEHILNALFLDTVDNDIDRALAMNDLIQALPPEVTAQRGLSPLDILVISPSQPINDIARKHLQGLPPTLRRVLGGNDPEEASGSLASYLLFDADFCKALIQLGYEDAKAHAKMLDNFIRCNEDTV</sequence>
<keyword evidence="1 4" id="KW-0378">Hydrolase</keyword>
<dbReference type="AlphaFoldDB" id="A0AB39UUK3"/>
<feature type="active site" description="Nucleophile" evidence="4">
    <location>
        <position position="46"/>
    </location>
</feature>
<dbReference type="InterPro" id="IPR050301">
    <property type="entry name" value="NTE"/>
</dbReference>
<dbReference type="Gene3D" id="3.40.1090.10">
    <property type="entry name" value="Cytosolic phospholipase A2 catalytic domain"/>
    <property type="match status" value="1"/>
</dbReference>
<accession>A0AB39UUK3</accession>
<feature type="short sequence motif" description="GXSXG" evidence="4">
    <location>
        <begin position="44"/>
        <end position="48"/>
    </location>
</feature>
<dbReference type="Pfam" id="PF01734">
    <property type="entry name" value="Patatin"/>
    <property type="match status" value="1"/>
</dbReference>
<evidence type="ECO:0000259" key="5">
    <source>
        <dbReference type="PROSITE" id="PS51635"/>
    </source>
</evidence>
<dbReference type="InterPro" id="IPR016035">
    <property type="entry name" value="Acyl_Trfase/lysoPLipase"/>
</dbReference>
<dbReference type="PANTHER" id="PTHR14226:SF57">
    <property type="entry name" value="BLR7027 PROTEIN"/>
    <property type="match status" value="1"/>
</dbReference>
<feature type="domain" description="PNPLA" evidence="5">
    <location>
        <begin position="9"/>
        <end position="220"/>
    </location>
</feature>
<gene>
    <name evidence="6" type="ORF">AAIA72_14515</name>
</gene>
<name>A0AB39UUK3_9GAMM</name>
<dbReference type="CDD" id="cd07209">
    <property type="entry name" value="Pat_hypo_Ecoli_Z1214_like"/>
    <property type="match status" value="1"/>
</dbReference>
<dbReference type="RefSeq" id="WP_369601014.1">
    <property type="nucleotide sequence ID" value="NZ_CP154858.1"/>
</dbReference>
<evidence type="ECO:0000256" key="4">
    <source>
        <dbReference type="PROSITE-ProRule" id="PRU01161"/>
    </source>
</evidence>
<organism evidence="6">
    <name type="scientific">Thermohahella caldifontis</name>
    <dbReference type="NCBI Taxonomy" id="3142973"/>
    <lineage>
        <taxon>Bacteria</taxon>
        <taxon>Pseudomonadati</taxon>
        <taxon>Pseudomonadota</taxon>
        <taxon>Gammaproteobacteria</taxon>
        <taxon>Oceanospirillales</taxon>
        <taxon>Hahellaceae</taxon>
        <taxon>Thermohahella</taxon>
    </lineage>
</organism>
<feature type="active site" description="Proton acceptor" evidence="4">
    <location>
        <position position="207"/>
    </location>
</feature>
<comment type="caution">
    <text evidence="4">Lacks conserved residue(s) required for the propagation of feature annotation.</text>
</comment>
<evidence type="ECO:0000256" key="3">
    <source>
        <dbReference type="ARBA" id="ARBA00023098"/>
    </source>
</evidence>
<keyword evidence="3 4" id="KW-0443">Lipid metabolism</keyword>
<dbReference type="PANTHER" id="PTHR14226">
    <property type="entry name" value="NEUROPATHY TARGET ESTERASE/SWISS CHEESE D.MELANOGASTER"/>
    <property type="match status" value="1"/>
</dbReference>
<dbReference type="GO" id="GO:0016787">
    <property type="term" value="F:hydrolase activity"/>
    <property type="evidence" value="ECO:0007669"/>
    <property type="project" value="UniProtKB-UniRule"/>
</dbReference>